<gene>
    <name evidence="1" type="ORF">S12H4_13234</name>
</gene>
<protein>
    <submittedName>
        <fullName evidence="1">Uncharacterized protein</fullName>
    </submittedName>
</protein>
<name>X1U5W2_9ZZZZ</name>
<dbReference type="EMBL" id="BARW01006301">
    <property type="protein sequence ID" value="GAI87699.1"/>
    <property type="molecule type" value="Genomic_DNA"/>
</dbReference>
<dbReference type="Gene3D" id="3.90.1600.10">
    <property type="entry name" value="Palm domain of DNA polymerase"/>
    <property type="match status" value="1"/>
</dbReference>
<evidence type="ECO:0000313" key="1">
    <source>
        <dbReference type="EMBL" id="GAI87699.1"/>
    </source>
</evidence>
<comment type="caution">
    <text evidence="1">The sequence shown here is derived from an EMBL/GenBank/DDBJ whole genome shotgun (WGS) entry which is preliminary data.</text>
</comment>
<dbReference type="AlphaFoldDB" id="X1U5W2"/>
<reference evidence="1" key="1">
    <citation type="journal article" date="2014" name="Front. Microbiol.">
        <title>High frequency of phylogenetically diverse reductive dehalogenase-homologous genes in deep subseafloor sedimentary metagenomes.</title>
        <authorList>
            <person name="Kawai M."/>
            <person name="Futagami T."/>
            <person name="Toyoda A."/>
            <person name="Takaki Y."/>
            <person name="Nishi S."/>
            <person name="Hori S."/>
            <person name="Arai W."/>
            <person name="Tsubouchi T."/>
            <person name="Morono Y."/>
            <person name="Uchiyama I."/>
            <person name="Ito T."/>
            <person name="Fujiyama A."/>
            <person name="Inagaki F."/>
            <person name="Takami H."/>
        </authorList>
    </citation>
    <scope>NUCLEOTIDE SEQUENCE</scope>
    <source>
        <strain evidence="1">Expedition CK06-06</strain>
    </source>
</reference>
<dbReference type="InterPro" id="IPR043502">
    <property type="entry name" value="DNA/RNA_pol_sf"/>
</dbReference>
<feature type="non-terminal residue" evidence="1">
    <location>
        <position position="1"/>
    </location>
</feature>
<sequence length="185" mass="21622">YDYWTEWDVPTKTMHTFRCLNHWVEEKVGKSEGYNSLVAIPSEVTAYARMNLWQLVNIAGRDHVYYCDTDSLIVDRFGLANLKRFISPSELGLLKIEDRARKLIIYGLKDYQFGNKVVIKGIPKNAKQLTENVYEVYQSLGIKSGLHRQELNRVIWRRLEKRLSRKYRKGIVTANGEVKPLELTL</sequence>
<dbReference type="SUPFAM" id="SSF56672">
    <property type="entry name" value="DNA/RNA polymerases"/>
    <property type="match status" value="1"/>
</dbReference>
<organism evidence="1">
    <name type="scientific">marine sediment metagenome</name>
    <dbReference type="NCBI Taxonomy" id="412755"/>
    <lineage>
        <taxon>unclassified sequences</taxon>
        <taxon>metagenomes</taxon>
        <taxon>ecological metagenomes</taxon>
    </lineage>
</organism>
<accession>X1U5W2</accession>
<proteinExistence type="predicted"/>
<dbReference type="InterPro" id="IPR023211">
    <property type="entry name" value="DNA_pol_palm_dom_sf"/>
</dbReference>